<reference evidence="2" key="1">
    <citation type="journal article" date="2019" name="Int. J. Syst. Evol. Microbiol.">
        <title>The Global Catalogue of Microorganisms (GCM) 10K type strain sequencing project: providing services to taxonomists for standard genome sequencing and annotation.</title>
        <authorList>
            <consortium name="The Broad Institute Genomics Platform"/>
            <consortium name="The Broad Institute Genome Sequencing Center for Infectious Disease"/>
            <person name="Wu L."/>
            <person name="Ma J."/>
        </authorList>
    </citation>
    <scope>NUCLEOTIDE SEQUENCE [LARGE SCALE GENOMIC DNA]</scope>
    <source>
        <strain evidence="2">JCM 15628</strain>
    </source>
</reference>
<organism evidence="1 2">
    <name type="scientific">Terrabacter lapilli</name>
    <dbReference type="NCBI Taxonomy" id="436231"/>
    <lineage>
        <taxon>Bacteria</taxon>
        <taxon>Bacillati</taxon>
        <taxon>Actinomycetota</taxon>
        <taxon>Actinomycetes</taxon>
        <taxon>Micrococcales</taxon>
        <taxon>Intrasporangiaceae</taxon>
        <taxon>Terrabacter</taxon>
    </lineage>
</organism>
<accession>A0ABP5E001</accession>
<dbReference type="EMBL" id="BAAAPU010000009">
    <property type="protein sequence ID" value="GAA1989097.1"/>
    <property type="molecule type" value="Genomic_DNA"/>
</dbReference>
<keyword evidence="2" id="KW-1185">Reference proteome</keyword>
<protein>
    <submittedName>
        <fullName evidence="1">Uncharacterized protein</fullName>
    </submittedName>
</protein>
<proteinExistence type="predicted"/>
<evidence type="ECO:0000313" key="2">
    <source>
        <dbReference type="Proteomes" id="UP001500013"/>
    </source>
</evidence>
<dbReference type="Proteomes" id="UP001500013">
    <property type="component" value="Unassembled WGS sequence"/>
</dbReference>
<comment type="caution">
    <text evidence="1">The sequence shown here is derived from an EMBL/GenBank/DDBJ whole genome shotgun (WGS) entry which is preliminary data.</text>
</comment>
<gene>
    <name evidence="1" type="ORF">GCM10009817_33530</name>
</gene>
<name>A0ABP5E001_9MICO</name>
<dbReference type="RefSeq" id="WP_344065164.1">
    <property type="nucleotide sequence ID" value="NZ_BAAAPU010000009.1"/>
</dbReference>
<sequence length="348" mass="38097">MDIQNHFYGHSGTLARYAGQPRPRHIDGLLQHGWVASSPLAVNFGDFPEVGRGQDDRRLLVWTHSSRAWSPADEDRTTTPIGAPFLYLLRLLAEQPEAEATAGERRPLVVPLHRTHVRATDSDPEGLSRFYRDLLGPSTVCLHSEDLKEPGTVQAWRRGGHEVVSAGDRFDPLFLPRLARGVLASSRVVSNRLSTIVWYAAAAGVSATVFGPAPLIEGESREALDRLTGLWPELHAEDAPLSETKPLADAELGTAHLLGPADLARVLGWSHPLSVRAAGSYWLGGPVAKAMTVLGLRERERSDASVAASTVQGGPRPLDFLRHPFSHLPRRLPRVVDPRDALDWCRPS</sequence>
<evidence type="ECO:0000313" key="1">
    <source>
        <dbReference type="EMBL" id="GAA1989097.1"/>
    </source>
</evidence>